<comment type="caution">
    <text evidence="2">The sequence shown here is derived from an EMBL/GenBank/DDBJ whole genome shotgun (WGS) entry which is preliminary data.</text>
</comment>
<feature type="transmembrane region" description="Helical" evidence="1">
    <location>
        <begin position="473"/>
        <end position="501"/>
    </location>
</feature>
<dbReference type="EMBL" id="QZKI01000070">
    <property type="protein sequence ID" value="RJP70482.1"/>
    <property type="molecule type" value="Genomic_DNA"/>
</dbReference>
<reference evidence="2 3" key="1">
    <citation type="journal article" date="2017" name="ISME J.">
        <title>Energy and carbon metabolisms in a deep terrestrial subsurface fluid microbial community.</title>
        <authorList>
            <person name="Momper L."/>
            <person name="Jungbluth S.P."/>
            <person name="Lee M.D."/>
            <person name="Amend J.P."/>
        </authorList>
    </citation>
    <scope>NUCLEOTIDE SEQUENCE [LARGE SCALE GENOMIC DNA]</scope>
    <source>
        <strain evidence="2">SURF_17</strain>
    </source>
</reference>
<feature type="non-terminal residue" evidence="2">
    <location>
        <position position="595"/>
    </location>
</feature>
<feature type="transmembrane region" description="Helical" evidence="1">
    <location>
        <begin position="385"/>
        <end position="406"/>
    </location>
</feature>
<keyword evidence="1" id="KW-1133">Transmembrane helix</keyword>
<accession>A0A419EZB3</accession>
<sequence length="595" mass="65656">MKITQYAVNRRLAANTIAVAFIVLGLFALWQLPVDFMPDITYPMIKVHIWWRGATPEEIDKNIADPVERQMATVDGLDYLESSSIEGMYTLQANFQYDIDVDVAYQDALAAMARVARELPKDMDPAVIIKADPSQLPIVQMTVTSDVWDLVKIRTWTDEWLQDQLLAVPGVAGTEIVGGLKREIRIHLDEEALEKHGLTLAGITKRLQEENVEQFGGRVTSGNKEFIARTIGEYHSLEEIRSLVVASQGSAKVLLRDIAEVVDANEDVRVITRLDGHPAVKLSVLKQADANTVEVAQAVSDRIKELEPVLPTGIKLGMVENQADYVMAAINGVSSAALEAAILVILIVWLFVGSWRQVLVLVIAIPLTLVLNFGLMKLAGFSLNIFSLGGLVIAIGVLLSNSIVVIENITRWRQENLARGEHDMMKFEPMNRLVVDATTEVGMAVLAATLSFLALFISFLLVPGLVSLLFRELILVVAGIVVISLIVAISITPMLMSIVFGRVDSSTKLSRFDLFFKRMTETYVQILEKVIRLRWAVVSVFTFVLVAAVVLMGLLGSEFLPQMDDGRIMVKVKLPTGASLAETDRVLAEIEKRIG</sequence>
<evidence type="ECO:0000313" key="2">
    <source>
        <dbReference type="EMBL" id="RJP70482.1"/>
    </source>
</evidence>
<dbReference type="SUPFAM" id="SSF82693">
    <property type="entry name" value="Multidrug efflux transporter AcrB pore domain, PN1, PN2, PC1 and PC2 subdomains"/>
    <property type="match status" value="2"/>
</dbReference>
<dbReference type="Gene3D" id="3.30.2090.10">
    <property type="entry name" value="Multidrug efflux transporter AcrB TolC docking domain, DN and DC subdomains"/>
    <property type="match status" value="1"/>
</dbReference>
<dbReference type="Proteomes" id="UP000285961">
    <property type="component" value="Unassembled WGS sequence"/>
</dbReference>
<feature type="transmembrane region" description="Helical" evidence="1">
    <location>
        <begin position="358"/>
        <end position="379"/>
    </location>
</feature>
<dbReference type="InterPro" id="IPR001036">
    <property type="entry name" value="Acrflvin-R"/>
</dbReference>
<dbReference type="SUPFAM" id="SSF82866">
    <property type="entry name" value="Multidrug efflux transporter AcrB transmembrane domain"/>
    <property type="match status" value="1"/>
</dbReference>
<proteinExistence type="predicted"/>
<dbReference type="PRINTS" id="PR00702">
    <property type="entry name" value="ACRIFLAVINRP"/>
</dbReference>
<keyword evidence="1" id="KW-0812">Transmembrane</keyword>
<evidence type="ECO:0000313" key="3">
    <source>
        <dbReference type="Proteomes" id="UP000285961"/>
    </source>
</evidence>
<keyword evidence="1" id="KW-0472">Membrane</keyword>
<feature type="transmembrane region" description="Helical" evidence="1">
    <location>
        <begin position="325"/>
        <end position="351"/>
    </location>
</feature>
<dbReference type="AlphaFoldDB" id="A0A419EZB3"/>
<gene>
    <name evidence="2" type="ORF">C4532_09335</name>
</gene>
<dbReference type="Gene3D" id="3.30.70.1430">
    <property type="entry name" value="Multidrug efflux transporter AcrB pore domain"/>
    <property type="match status" value="2"/>
</dbReference>
<dbReference type="Pfam" id="PF00873">
    <property type="entry name" value="ACR_tran"/>
    <property type="match status" value="1"/>
</dbReference>
<dbReference type="GO" id="GO:0005886">
    <property type="term" value="C:plasma membrane"/>
    <property type="evidence" value="ECO:0007669"/>
    <property type="project" value="TreeGrafter"/>
</dbReference>
<organism evidence="2 3">
    <name type="scientific">Candidatus Abyssobacteria bacterium SURF_17</name>
    <dbReference type="NCBI Taxonomy" id="2093361"/>
    <lineage>
        <taxon>Bacteria</taxon>
        <taxon>Pseudomonadati</taxon>
        <taxon>Candidatus Hydrogenedentota</taxon>
        <taxon>Candidatus Abyssobacteria</taxon>
    </lineage>
</organism>
<feature type="transmembrane region" description="Helical" evidence="1">
    <location>
        <begin position="433"/>
        <end position="461"/>
    </location>
</feature>
<dbReference type="SUPFAM" id="SSF82714">
    <property type="entry name" value="Multidrug efflux transporter AcrB TolC docking domain, DN and DC subdomains"/>
    <property type="match status" value="1"/>
</dbReference>
<protein>
    <submittedName>
        <fullName evidence="2">Efflux RND transporter permease subunit</fullName>
    </submittedName>
</protein>
<dbReference type="GO" id="GO:0042910">
    <property type="term" value="F:xenobiotic transmembrane transporter activity"/>
    <property type="evidence" value="ECO:0007669"/>
    <property type="project" value="TreeGrafter"/>
</dbReference>
<dbReference type="InterPro" id="IPR027463">
    <property type="entry name" value="AcrB_DN_DC_subdom"/>
</dbReference>
<dbReference type="PANTHER" id="PTHR32063">
    <property type="match status" value="1"/>
</dbReference>
<dbReference type="Gene3D" id="3.30.70.1320">
    <property type="entry name" value="Multidrug efflux transporter AcrB pore domain like"/>
    <property type="match status" value="1"/>
</dbReference>
<dbReference type="Gene3D" id="1.20.1640.10">
    <property type="entry name" value="Multidrug efflux transporter AcrB transmembrane domain"/>
    <property type="match status" value="2"/>
</dbReference>
<dbReference type="PANTHER" id="PTHR32063:SF0">
    <property type="entry name" value="SWARMING MOTILITY PROTEIN SWRC"/>
    <property type="match status" value="1"/>
</dbReference>
<name>A0A419EZB3_9BACT</name>
<feature type="transmembrane region" description="Helical" evidence="1">
    <location>
        <begin position="535"/>
        <end position="555"/>
    </location>
</feature>
<feature type="transmembrane region" description="Helical" evidence="1">
    <location>
        <begin position="12"/>
        <end position="32"/>
    </location>
</feature>
<evidence type="ECO:0000256" key="1">
    <source>
        <dbReference type="SAM" id="Phobius"/>
    </source>
</evidence>